<dbReference type="Gene3D" id="2.30.310.10">
    <property type="entry name" value="ibrinogen binding protein from staphylococcus aureus domain"/>
    <property type="match status" value="1"/>
</dbReference>
<dbReference type="GO" id="GO:0019843">
    <property type="term" value="F:rRNA binding"/>
    <property type="evidence" value="ECO:0007669"/>
    <property type="project" value="UniProtKB-UniRule"/>
</dbReference>
<gene>
    <name evidence="5" type="primary">rqcH</name>
    <name evidence="7" type="ORF">H8718_07645</name>
</gene>
<organism evidence="7 8">
    <name type="scientific">Zhenhengia yiwuensis</name>
    <dbReference type="NCBI Taxonomy" id="2763666"/>
    <lineage>
        <taxon>Bacteria</taxon>
        <taxon>Bacillati</taxon>
        <taxon>Bacillota</taxon>
        <taxon>Clostridia</taxon>
        <taxon>Lachnospirales</taxon>
        <taxon>Lachnospiraceae</taxon>
        <taxon>Zhenhengia</taxon>
    </lineage>
</organism>
<evidence type="ECO:0000256" key="1">
    <source>
        <dbReference type="ARBA" id="ARBA00022555"/>
    </source>
</evidence>
<evidence type="ECO:0000256" key="3">
    <source>
        <dbReference type="ARBA" id="ARBA00022884"/>
    </source>
</evidence>
<name>A0A926IDZ6_9FIRM</name>
<dbReference type="Gene3D" id="3.40.970.40">
    <property type="entry name" value="fibrinogen binding protein from staphylococcus aureus domain like"/>
    <property type="match status" value="1"/>
</dbReference>
<keyword evidence="3 5" id="KW-0694">RNA-binding</keyword>
<evidence type="ECO:0000256" key="5">
    <source>
        <dbReference type="HAMAP-Rule" id="MF_00844"/>
    </source>
</evidence>
<sequence>MALDGIVISNIVSELSDALIGGRIDKIYQPEKDELLLSVRNQKDAYKLFLTANSNYPRIHFTTRVKNSSQTPPMFCMLLRKHLSSGRIMSITQPHYDRIVEMEIEATNELGDRENKKLIIEMMGRHSNIILTKADGTIIDSIKHISSAQSSMREVLPGRTYFYPNNQVKLNPSALHLDSFITHIKAQSLPTFKALYTVYAGISPLLGHALCHEAGIESATLVENLDDKALHRLFTALSNLMEKVHAKAYSPTLFVDHEDHPLEFYSFPLSTEYTHAKTYSTLSELLEFYYYEQSSKSVVSQKTADIKKMILTFIDRGVRKKAIQEKAIEESQDAEIYKIYGELLTAYSFAVPEGADSFITQNYYSENYEDITVPLDPKCNAIENAQKYFKHYNKAKRTLSAAHEQLLSIEEDLSYLQSVLISLDFLQTQEDIDGLRRELVDMGYLKKRKQTKGKPQKNAIPYMQFTSSDGQTIYVGKNNYQNDELTMKFAKITDLWLHIKDGPGSHVIVKLNPGEDPSDMTLIEASMLAAYYSKGKHSSNVAIDYTFRKNVKKVPNAKPGMVIYTNFKTIYVTPDENLVKRLENH</sequence>
<comment type="caution">
    <text evidence="7">The sequence shown here is derived from an EMBL/GenBank/DDBJ whole genome shotgun (WGS) entry which is preliminary data.</text>
</comment>
<dbReference type="GO" id="GO:0043023">
    <property type="term" value="F:ribosomal large subunit binding"/>
    <property type="evidence" value="ECO:0007669"/>
    <property type="project" value="UniProtKB-UniRule"/>
</dbReference>
<keyword evidence="8" id="KW-1185">Reference proteome</keyword>
<reference evidence="7" key="1">
    <citation type="submission" date="2020-08" db="EMBL/GenBank/DDBJ databases">
        <title>Genome public.</title>
        <authorList>
            <person name="Liu C."/>
            <person name="Sun Q."/>
        </authorList>
    </citation>
    <scope>NUCLEOTIDE SEQUENCE</scope>
    <source>
        <strain evidence="7">NSJ-12</strain>
    </source>
</reference>
<comment type="function">
    <text evidence="5">Key component of the ribosome quality control system (RQC), a ribosome-associated complex that mediates the extraction of incompletely synthesized nascent chains from stalled ribosomes and their subsequent degradation. RqcH recruits Ala-charged tRNA, and with RqcP directs the elongation of stalled nascent chains on 50S ribosomal subunits, leading to non-templated C-terminal alanine extensions (Ala tail). The Ala tail promotes nascent chain degradation. May add between 1 and at least 8 Ala residues. Binds to stalled 50S ribosomal subunits.</text>
</comment>
<dbReference type="HAMAP" id="MF_00844_B">
    <property type="entry name" value="RqcH_B"/>
    <property type="match status" value="1"/>
</dbReference>
<dbReference type="InterPro" id="IPR008532">
    <property type="entry name" value="NFACT_RNA-bd"/>
</dbReference>
<keyword evidence="1 5" id="KW-0820">tRNA-binding</keyword>
<comment type="similarity">
    <text evidence="5">Belongs to the NEMF family.</text>
</comment>
<dbReference type="GO" id="GO:0072344">
    <property type="term" value="P:rescue of stalled ribosome"/>
    <property type="evidence" value="ECO:0007669"/>
    <property type="project" value="UniProtKB-UniRule"/>
</dbReference>
<dbReference type="AlphaFoldDB" id="A0A926IDZ6"/>
<keyword evidence="2 5" id="KW-0699">rRNA-binding</keyword>
<dbReference type="InterPro" id="IPR043682">
    <property type="entry name" value="RqcH_bacterial"/>
</dbReference>
<proteinExistence type="inferred from homology"/>
<dbReference type="InterPro" id="IPR051608">
    <property type="entry name" value="RQC_Subunit_NEMF"/>
</dbReference>
<dbReference type="EMBL" id="JACRSY010000010">
    <property type="protein sequence ID" value="MBC8579399.1"/>
    <property type="molecule type" value="Genomic_DNA"/>
</dbReference>
<evidence type="ECO:0000259" key="6">
    <source>
        <dbReference type="Pfam" id="PF05670"/>
    </source>
</evidence>
<dbReference type="PANTHER" id="PTHR15239">
    <property type="entry name" value="NUCLEAR EXPORT MEDIATOR FACTOR NEMF"/>
    <property type="match status" value="1"/>
</dbReference>
<dbReference type="PANTHER" id="PTHR15239:SF6">
    <property type="entry name" value="RIBOSOME QUALITY CONTROL COMPLEX SUBUNIT NEMF"/>
    <property type="match status" value="1"/>
</dbReference>
<dbReference type="Gene3D" id="1.10.8.50">
    <property type="match status" value="1"/>
</dbReference>
<evidence type="ECO:0000256" key="4">
    <source>
        <dbReference type="ARBA" id="ARBA00022917"/>
    </source>
</evidence>
<dbReference type="GO" id="GO:1990112">
    <property type="term" value="C:RQC complex"/>
    <property type="evidence" value="ECO:0007669"/>
    <property type="project" value="TreeGrafter"/>
</dbReference>
<evidence type="ECO:0000313" key="8">
    <source>
        <dbReference type="Proteomes" id="UP000655830"/>
    </source>
</evidence>
<evidence type="ECO:0000313" key="7">
    <source>
        <dbReference type="EMBL" id="MBC8579399.1"/>
    </source>
</evidence>
<protein>
    <recommendedName>
        <fullName evidence="5">Rqc2 homolog RqcH</fullName>
        <shortName evidence="5">RqcH</shortName>
    </recommendedName>
</protein>
<dbReference type="RefSeq" id="WP_249332480.1">
    <property type="nucleotide sequence ID" value="NZ_JACRSY010000010.1"/>
</dbReference>
<dbReference type="GO" id="GO:0000049">
    <property type="term" value="F:tRNA binding"/>
    <property type="evidence" value="ECO:0007669"/>
    <property type="project" value="UniProtKB-UniRule"/>
</dbReference>
<evidence type="ECO:0000256" key="2">
    <source>
        <dbReference type="ARBA" id="ARBA00022730"/>
    </source>
</evidence>
<comment type="subunit">
    <text evidence="5">Associates with stalled 50S ribosomal subunits. Binds to RqcP.</text>
</comment>
<dbReference type="Pfam" id="PF05833">
    <property type="entry name" value="NFACT_N"/>
    <property type="match status" value="1"/>
</dbReference>
<dbReference type="Pfam" id="PF05670">
    <property type="entry name" value="NFACT-R_1"/>
    <property type="match status" value="1"/>
</dbReference>
<keyword evidence="4 5" id="KW-0648">Protein biosynthesis</keyword>
<accession>A0A926IDZ6</accession>
<dbReference type="FunFam" id="2.30.310.10:FF:000004">
    <property type="entry name" value="Fibronectin-binding protein A"/>
    <property type="match status" value="1"/>
</dbReference>
<dbReference type="Proteomes" id="UP000655830">
    <property type="component" value="Unassembled WGS sequence"/>
</dbReference>
<feature type="domain" description="NFACT RNA-binding" evidence="6">
    <location>
        <begin position="463"/>
        <end position="561"/>
    </location>
</feature>